<reference evidence="5 6" key="1">
    <citation type="submission" date="2023-02" db="EMBL/GenBank/DDBJ databases">
        <title>LHISI_Scaffold_Assembly.</title>
        <authorList>
            <person name="Stuart O.P."/>
            <person name="Cleave R."/>
            <person name="Magrath M.J.L."/>
            <person name="Mikheyev A.S."/>
        </authorList>
    </citation>
    <scope>NUCLEOTIDE SEQUENCE [LARGE SCALE GENOMIC DNA]</scope>
    <source>
        <strain evidence="5">Daus_M_001</strain>
        <tissue evidence="5">Leg muscle</tissue>
    </source>
</reference>
<gene>
    <name evidence="5" type="ORF">PR048_013006</name>
</gene>
<comment type="caution">
    <text evidence="5">The sequence shown here is derived from an EMBL/GenBank/DDBJ whole genome shotgun (WGS) entry which is preliminary data.</text>
</comment>
<dbReference type="Pfam" id="PF00041">
    <property type="entry name" value="fn3"/>
    <property type="match status" value="2"/>
</dbReference>
<dbReference type="SMART" id="SM00409">
    <property type="entry name" value="IG"/>
    <property type="match status" value="2"/>
</dbReference>
<keyword evidence="1" id="KW-0677">Repeat</keyword>
<dbReference type="PANTHER" id="PTHR14340">
    <property type="entry name" value="MICROFIBRIL-ASSOCIATED GLYCOPROTEIN 3"/>
    <property type="match status" value="1"/>
</dbReference>
<evidence type="ECO:0000256" key="2">
    <source>
        <dbReference type="ARBA" id="ARBA00023319"/>
    </source>
</evidence>
<evidence type="ECO:0000313" key="6">
    <source>
        <dbReference type="Proteomes" id="UP001159363"/>
    </source>
</evidence>
<dbReference type="InterPro" id="IPR013783">
    <property type="entry name" value="Ig-like_fold"/>
</dbReference>
<dbReference type="PROSITE" id="PS50853">
    <property type="entry name" value="FN3"/>
    <property type="match status" value="2"/>
</dbReference>
<evidence type="ECO:0000313" key="5">
    <source>
        <dbReference type="EMBL" id="KAJ8886794.1"/>
    </source>
</evidence>
<dbReference type="SMART" id="SM00060">
    <property type="entry name" value="FN3"/>
    <property type="match status" value="2"/>
</dbReference>
<dbReference type="PRINTS" id="PR00014">
    <property type="entry name" value="FNTYPEIII"/>
</dbReference>
<feature type="domain" description="Fibronectin type-III" evidence="4">
    <location>
        <begin position="208"/>
        <end position="302"/>
    </location>
</feature>
<dbReference type="SUPFAM" id="SSF49265">
    <property type="entry name" value="Fibronectin type III"/>
    <property type="match status" value="1"/>
</dbReference>
<feature type="domain" description="Ig-like" evidence="3">
    <location>
        <begin position="10"/>
        <end position="99"/>
    </location>
</feature>
<dbReference type="Proteomes" id="UP001159363">
    <property type="component" value="Chromosome X"/>
</dbReference>
<dbReference type="PANTHER" id="PTHR14340:SF9">
    <property type="entry name" value="FIBRONECTIN TYPE-III DOMAIN-CONTAINING PROTEIN"/>
    <property type="match status" value="1"/>
</dbReference>
<dbReference type="InterPro" id="IPR013098">
    <property type="entry name" value="Ig_I-set"/>
</dbReference>
<dbReference type="InterPro" id="IPR036179">
    <property type="entry name" value="Ig-like_dom_sf"/>
</dbReference>
<evidence type="ECO:0000259" key="3">
    <source>
        <dbReference type="PROSITE" id="PS50835"/>
    </source>
</evidence>
<evidence type="ECO:0008006" key="7">
    <source>
        <dbReference type="Google" id="ProtNLM"/>
    </source>
</evidence>
<keyword evidence="6" id="KW-1185">Reference proteome</keyword>
<dbReference type="InterPro" id="IPR003599">
    <property type="entry name" value="Ig_sub"/>
</dbReference>
<dbReference type="Gene3D" id="2.60.40.10">
    <property type="entry name" value="Immunoglobulins"/>
    <property type="match status" value="4"/>
</dbReference>
<dbReference type="InterPro" id="IPR003961">
    <property type="entry name" value="FN3_dom"/>
</dbReference>
<evidence type="ECO:0000256" key="1">
    <source>
        <dbReference type="ARBA" id="ARBA00022737"/>
    </source>
</evidence>
<proteinExistence type="predicted"/>
<sequence length="515" mass="57644">MEFALFTVRPFINREKLHKVVVRAGQFVKFDVDIKGEPPPTVTWKFANKVLENTATMKIENEDYNTKFTIADTTRKNSGMYTVKAENSSGQDEATVEVNILDKPDKPQGPLEVKDVHKEGCKLSWDKPKDDGGLPLTGYVVEKMDTQTGRWVPAAFVDPSKTEQEITGLEPNKKYHFRVKAVNEEGESEPLGTDTAILAKNPFDPPSAPGLPEIVDWNENMVKLKWERPIRDGGAPITGYVIEMMDKYGGGFVKCAEVPGNMCEGTVPKLEEGNQYQFRVRAVNKAGPGDPSEETNPHTAKARFLKPRIDRTNLQNIIIKVGLTLSLDVNIIGEPPPDVTWTFKDQVRFTIIKGCGYWAIRQLAFHKGQTGSIPTRPLPDSRKLESFQTMLLVGVFSRGSPELKTDDLIRIDNIDYNTKFFIMRAKRSHSGKYIITAKNSVGEDKAEVEISVLAVRLLASHEGESCSITSCVTPDFRKWGSCRTMQLVGEYSRRSSFSPSLAFWRFSILTTISPS</sequence>
<evidence type="ECO:0000259" key="4">
    <source>
        <dbReference type="PROSITE" id="PS50853"/>
    </source>
</evidence>
<dbReference type="EMBL" id="JARBHB010000004">
    <property type="protein sequence ID" value="KAJ8886794.1"/>
    <property type="molecule type" value="Genomic_DNA"/>
</dbReference>
<dbReference type="InterPro" id="IPR007110">
    <property type="entry name" value="Ig-like_dom"/>
</dbReference>
<dbReference type="InterPro" id="IPR036116">
    <property type="entry name" value="FN3_sf"/>
</dbReference>
<protein>
    <recommendedName>
        <fullName evidence="7">Titin</fullName>
    </recommendedName>
</protein>
<accession>A0ABQ9HRS4</accession>
<name>A0ABQ9HRS4_9NEOP</name>
<dbReference type="SUPFAM" id="SSF48726">
    <property type="entry name" value="Immunoglobulin"/>
    <property type="match status" value="2"/>
</dbReference>
<feature type="domain" description="Fibronectin type-III" evidence="4">
    <location>
        <begin position="107"/>
        <end position="202"/>
    </location>
</feature>
<dbReference type="PROSITE" id="PS50835">
    <property type="entry name" value="IG_LIKE"/>
    <property type="match status" value="1"/>
</dbReference>
<dbReference type="CDD" id="cd00063">
    <property type="entry name" value="FN3"/>
    <property type="match status" value="2"/>
</dbReference>
<dbReference type="Pfam" id="PF07679">
    <property type="entry name" value="I-set"/>
    <property type="match status" value="2"/>
</dbReference>
<keyword evidence="2" id="KW-0393">Immunoglobulin domain</keyword>
<organism evidence="5 6">
    <name type="scientific">Dryococelus australis</name>
    <dbReference type="NCBI Taxonomy" id="614101"/>
    <lineage>
        <taxon>Eukaryota</taxon>
        <taxon>Metazoa</taxon>
        <taxon>Ecdysozoa</taxon>
        <taxon>Arthropoda</taxon>
        <taxon>Hexapoda</taxon>
        <taxon>Insecta</taxon>
        <taxon>Pterygota</taxon>
        <taxon>Neoptera</taxon>
        <taxon>Polyneoptera</taxon>
        <taxon>Phasmatodea</taxon>
        <taxon>Verophasmatodea</taxon>
        <taxon>Anareolatae</taxon>
        <taxon>Phasmatidae</taxon>
        <taxon>Eurycanthinae</taxon>
        <taxon>Dryococelus</taxon>
    </lineage>
</organism>